<reference evidence="2" key="1">
    <citation type="journal article" date="2021" name="Mol. Ecol. Resour.">
        <title>Apolygus lucorum genome provides insights into omnivorousness and mesophyll feeding.</title>
        <authorList>
            <person name="Liu Y."/>
            <person name="Liu H."/>
            <person name="Wang H."/>
            <person name="Huang T."/>
            <person name="Liu B."/>
            <person name="Yang B."/>
            <person name="Yin L."/>
            <person name="Li B."/>
            <person name="Zhang Y."/>
            <person name="Zhang S."/>
            <person name="Jiang F."/>
            <person name="Zhang X."/>
            <person name="Ren Y."/>
            <person name="Wang B."/>
            <person name="Wang S."/>
            <person name="Lu Y."/>
            <person name="Wu K."/>
            <person name="Fan W."/>
            <person name="Wang G."/>
        </authorList>
    </citation>
    <scope>NUCLEOTIDE SEQUENCE</scope>
    <source>
        <strain evidence="2">12Hb</strain>
    </source>
</reference>
<evidence type="ECO:0000256" key="1">
    <source>
        <dbReference type="SAM" id="SignalP"/>
    </source>
</evidence>
<name>A0A8S9X0D8_APOLU</name>
<proteinExistence type="predicted"/>
<evidence type="ECO:0000313" key="2">
    <source>
        <dbReference type="EMBL" id="KAF6202403.1"/>
    </source>
</evidence>
<keyword evidence="3" id="KW-1185">Reference proteome</keyword>
<sequence length="128" mass="14318">MAAANFCYGVGLAWTLCPCLSLTFELSEHAGIALAYTYGWFVFSLTLTDYCSMSVQMLPSMKLSLPSLRLSIFQKFALFQNKCFNIQFFLGFCGRITRGFLANLRTNRIEVLPAVRSSNEGDQRGLTS</sequence>
<gene>
    <name evidence="2" type="ORF">GE061_004802</name>
</gene>
<accession>A0A8S9X0D8</accession>
<keyword evidence="1" id="KW-0732">Signal</keyword>
<feature type="signal peptide" evidence="1">
    <location>
        <begin position="1"/>
        <end position="21"/>
    </location>
</feature>
<dbReference type="AlphaFoldDB" id="A0A8S9X0D8"/>
<organism evidence="2 3">
    <name type="scientific">Apolygus lucorum</name>
    <name type="common">Small green plant bug</name>
    <name type="synonym">Lygocoris lucorum</name>
    <dbReference type="NCBI Taxonomy" id="248454"/>
    <lineage>
        <taxon>Eukaryota</taxon>
        <taxon>Metazoa</taxon>
        <taxon>Ecdysozoa</taxon>
        <taxon>Arthropoda</taxon>
        <taxon>Hexapoda</taxon>
        <taxon>Insecta</taxon>
        <taxon>Pterygota</taxon>
        <taxon>Neoptera</taxon>
        <taxon>Paraneoptera</taxon>
        <taxon>Hemiptera</taxon>
        <taxon>Heteroptera</taxon>
        <taxon>Panheteroptera</taxon>
        <taxon>Cimicomorpha</taxon>
        <taxon>Miridae</taxon>
        <taxon>Mirini</taxon>
        <taxon>Apolygus</taxon>
    </lineage>
</organism>
<protein>
    <submittedName>
        <fullName evidence="2">Uncharacterized protein</fullName>
    </submittedName>
</protein>
<comment type="caution">
    <text evidence="2">The sequence shown here is derived from an EMBL/GenBank/DDBJ whole genome shotgun (WGS) entry which is preliminary data.</text>
</comment>
<dbReference type="Proteomes" id="UP000466442">
    <property type="component" value="Linkage Group LG12"/>
</dbReference>
<feature type="chain" id="PRO_5035770849" evidence="1">
    <location>
        <begin position="22"/>
        <end position="128"/>
    </location>
</feature>
<evidence type="ECO:0000313" key="3">
    <source>
        <dbReference type="Proteomes" id="UP000466442"/>
    </source>
</evidence>
<dbReference type="EMBL" id="WIXP02000012">
    <property type="protein sequence ID" value="KAF6202403.1"/>
    <property type="molecule type" value="Genomic_DNA"/>
</dbReference>